<keyword evidence="2" id="KW-1185">Reference proteome</keyword>
<gene>
    <name evidence="1" type="ORF">PRECH8_08840</name>
</gene>
<sequence length="82" mass="9351">MQQRQGRFLRPYGGRSIETIKPSVSAESGQDRPAAILIFLRFLNENLKFVSRTKPLMRELNNMYAASSTCKRLGIDDPSVNY</sequence>
<dbReference type="AlphaFoldDB" id="A0A916QDV3"/>
<comment type="caution">
    <text evidence="1">The sequence shown here is derived from an EMBL/GenBank/DDBJ whole genome shotgun (WGS) entry which is preliminary data.</text>
</comment>
<accession>A0A916QDV3</accession>
<organism evidence="1 2">
    <name type="scientific">Insulibacter thermoxylanivorax</name>
    <dbReference type="NCBI Taxonomy" id="2749268"/>
    <lineage>
        <taxon>Bacteria</taxon>
        <taxon>Bacillati</taxon>
        <taxon>Bacillota</taxon>
        <taxon>Bacilli</taxon>
        <taxon>Bacillales</taxon>
        <taxon>Paenibacillaceae</taxon>
        <taxon>Insulibacter</taxon>
    </lineage>
</organism>
<evidence type="ECO:0000313" key="1">
    <source>
        <dbReference type="EMBL" id="GFR37588.1"/>
    </source>
</evidence>
<evidence type="ECO:0000313" key="2">
    <source>
        <dbReference type="Proteomes" id="UP000654993"/>
    </source>
</evidence>
<dbReference type="EMBL" id="BMAQ01000006">
    <property type="protein sequence ID" value="GFR37588.1"/>
    <property type="molecule type" value="Genomic_DNA"/>
</dbReference>
<name>A0A916QDV3_9BACL</name>
<protein>
    <submittedName>
        <fullName evidence="1">Uncharacterized protein</fullName>
    </submittedName>
</protein>
<reference evidence="1" key="1">
    <citation type="submission" date="2020-08" db="EMBL/GenBank/DDBJ databases">
        <authorList>
            <person name="Uke A."/>
            <person name="Chhe C."/>
            <person name="Baramee S."/>
            <person name="Kosugi A."/>
        </authorList>
    </citation>
    <scope>NUCLEOTIDE SEQUENCE</scope>
    <source>
        <strain evidence="1">DA-C8</strain>
    </source>
</reference>
<dbReference type="Proteomes" id="UP000654993">
    <property type="component" value="Unassembled WGS sequence"/>
</dbReference>
<proteinExistence type="predicted"/>
<reference evidence="1" key="2">
    <citation type="journal article" date="2021" name="Data Brief">
        <title>Draft genome sequence data of the facultative, thermophilic, xylanolytic bacterium Paenibacillus sp. strain DA-C8.</title>
        <authorList>
            <person name="Chhe C."/>
            <person name="Uke A."/>
            <person name="Baramee S."/>
            <person name="Ungkulpasvich U."/>
            <person name="Tachaapaikoon C."/>
            <person name="Pason P."/>
            <person name="Waeonukul R."/>
            <person name="Ratanakhanokchai K."/>
            <person name="Kosugi A."/>
        </authorList>
    </citation>
    <scope>NUCLEOTIDE SEQUENCE</scope>
    <source>
        <strain evidence="1">DA-C8</strain>
    </source>
</reference>